<evidence type="ECO:0000313" key="11">
    <source>
        <dbReference type="EMBL" id="EFI35391.1"/>
    </source>
</evidence>
<evidence type="ECO:0000256" key="6">
    <source>
        <dbReference type="ARBA" id="ARBA00022723"/>
    </source>
</evidence>
<dbReference type="GO" id="GO:0046654">
    <property type="term" value="P:tetrahydrofolate biosynthetic process"/>
    <property type="evidence" value="ECO:0007669"/>
    <property type="project" value="UniProtKB-UniPathway"/>
</dbReference>
<evidence type="ECO:0000256" key="5">
    <source>
        <dbReference type="ARBA" id="ARBA00022679"/>
    </source>
</evidence>
<dbReference type="PANTHER" id="PTHR20941:SF1">
    <property type="entry name" value="FOLIC ACID SYNTHESIS PROTEIN FOL1"/>
    <property type="match status" value="1"/>
</dbReference>
<name>D6SL30_9BACT</name>
<dbReference type="Gene3D" id="3.20.20.20">
    <property type="entry name" value="Dihydropteroate synthase-like"/>
    <property type="match status" value="1"/>
</dbReference>
<comment type="caution">
    <text evidence="11">The sequence shown here is derived from an EMBL/GenBank/DDBJ whole genome shotgun (WGS) entry which is preliminary data.</text>
</comment>
<evidence type="ECO:0000256" key="8">
    <source>
        <dbReference type="ARBA" id="ARBA00022909"/>
    </source>
</evidence>
<dbReference type="OrthoDB" id="9811744at2"/>
<dbReference type="Pfam" id="PF00809">
    <property type="entry name" value="Pterin_bind"/>
    <property type="match status" value="1"/>
</dbReference>
<dbReference type="GO" id="GO:0005829">
    <property type="term" value="C:cytosol"/>
    <property type="evidence" value="ECO:0007669"/>
    <property type="project" value="TreeGrafter"/>
</dbReference>
<reference evidence="11" key="1">
    <citation type="submission" date="2010-05" db="EMBL/GenBank/DDBJ databases">
        <title>The draft genome of Desulfonatronospira thiodismutans ASO3-1.</title>
        <authorList>
            <consortium name="US DOE Joint Genome Institute (JGI-PGF)"/>
            <person name="Lucas S."/>
            <person name="Copeland A."/>
            <person name="Lapidus A."/>
            <person name="Cheng J.-F."/>
            <person name="Bruce D."/>
            <person name="Goodwin L."/>
            <person name="Pitluck S."/>
            <person name="Chertkov O."/>
            <person name="Brettin T."/>
            <person name="Detter J.C."/>
            <person name="Han C."/>
            <person name="Land M.L."/>
            <person name="Hauser L."/>
            <person name="Kyrpides N."/>
            <person name="Mikhailova N."/>
            <person name="Muyzer G."/>
            <person name="Woyke T."/>
        </authorList>
    </citation>
    <scope>NUCLEOTIDE SEQUENCE [LARGE SCALE GENOMIC DNA]</scope>
    <source>
        <strain evidence="11">ASO3-1</strain>
    </source>
</reference>
<keyword evidence="8 9" id="KW-0289">Folate biosynthesis</keyword>
<evidence type="ECO:0000256" key="4">
    <source>
        <dbReference type="ARBA" id="ARBA00012458"/>
    </source>
</evidence>
<keyword evidence="5 9" id="KW-0808">Transferase</keyword>
<dbReference type="GO" id="GO:0046656">
    <property type="term" value="P:folic acid biosynthetic process"/>
    <property type="evidence" value="ECO:0007669"/>
    <property type="project" value="UniProtKB-KW"/>
</dbReference>
<dbReference type="InterPro" id="IPR000489">
    <property type="entry name" value="Pterin-binding_dom"/>
</dbReference>
<dbReference type="GO" id="GO:0004156">
    <property type="term" value="F:dihydropteroate synthase activity"/>
    <property type="evidence" value="ECO:0007669"/>
    <property type="project" value="UniProtKB-EC"/>
</dbReference>
<evidence type="ECO:0000313" key="12">
    <source>
        <dbReference type="Proteomes" id="UP000005496"/>
    </source>
</evidence>
<proteinExistence type="inferred from homology"/>
<keyword evidence="6 9" id="KW-0479">Metal-binding</keyword>
<comment type="similarity">
    <text evidence="9">Belongs to the DHPS family.</text>
</comment>
<dbReference type="AlphaFoldDB" id="D6SL30"/>
<comment type="pathway">
    <text evidence="3 9">Cofactor biosynthesis; tetrahydrofolate biosynthesis; 7,8-dihydrofolate from 2-amino-4-hydroxy-6-hydroxymethyl-7,8-dihydropteridine diphosphate and 4-aminobenzoate: step 1/2.</text>
</comment>
<dbReference type="CDD" id="cd00739">
    <property type="entry name" value="DHPS"/>
    <property type="match status" value="1"/>
</dbReference>
<evidence type="ECO:0000256" key="7">
    <source>
        <dbReference type="ARBA" id="ARBA00022842"/>
    </source>
</evidence>
<evidence type="ECO:0000256" key="1">
    <source>
        <dbReference type="ARBA" id="ARBA00000012"/>
    </source>
</evidence>
<sequence length="278" mass="30630">MVRWSVRGGGVIGPAPFLIAGVVNITPDSFYDGGRHYSLEAAAHHGLELLSQGAHILDLGGESTRPFSERVEADTEMDRVMPVLQKILKARPEATISVDTYKASVAARCLEAGACIINDISACRFDPQLLDVLVQYKPGYVLMHTLDRPESMQTDPRYRDVTREILSFFETHLARLVQAGIPESHIVLDPGIGFGKNLEHNLEIMRNMECFHILGRPLYVGLSYKSLWSGLLEVELEGRGMPTQVGTALMAAKQVGIHRVHDVADTANTLKIVENICS</sequence>
<dbReference type="RefSeq" id="WP_008868523.1">
    <property type="nucleotide sequence ID" value="NZ_ACJN02000001.1"/>
</dbReference>
<dbReference type="InterPro" id="IPR006390">
    <property type="entry name" value="DHP_synth_dom"/>
</dbReference>
<dbReference type="InterPro" id="IPR045031">
    <property type="entry name" value="DHP_synth-like"/>
</dbReference>
<dbReference type="Proteomes" id="UP000005496">
    <property type="component" value="Unassembled WGS sequence"/>
</dbReference>
<evidence type="ECO:0000256" key="3">
    <source>
        <dbReference type="ARBA" id="ARBA00004763"/>
    </source>
</evidence>
<dbReference type="EC" id="2.5.1.15" evidence="4 9"/>
<dbReference type="EMBL" id="ACJN02000001">
    <property type="protein sequence ID" value="EFI35391.1"/>
    <property type="molecule type" value="Genomic_DNA"/>
</dbReference>
<gene>
    <name evidence="11" type="ORF">Dthio_PD2807</name>
</gene>
<keyword evidence="7 9" id="KW-0460">Magnesium</keyword>
<evidence type="ECO:0000256" key="9">
    <source>
        <dbReference type="RuleBase" id="RU361205"/>
    </source>
</evidence>
<comment type="catalytic activity">
    <reaction evidence="1">
        <text>(7,8-dihydropterin-6-yl)methyl diphosphate + 4-aminobenzoate = 7,8-dihydropteroate + diphosphate</text>
        <dbReference type="Rhea" id="RHEA:19949"/>
        <dbReference type="ChEBI" id="CHEBI:17836"/>
        <dbReference type="ChEBI" id="CHEBI:17839"/>
        <dbReference type="ChEBI" id="CHEBI:33019"/>
        <dbReference type="ChEBI" id="CHEBI:72950"/>
        <dbReference type="EC" id="2.5.1.15"/>
    </reaction>
</comment>
<dbReference type="PROSITE" id="PS00793">
    <property type="entry name" value="DHPS_2"/>
    <property type="match status" value="1"/>
</dbReference>
<dbReference type="PROSITE" id="PS00792">
    <property type="entry name" value="DHPS_1"/>
    <property type="match status" value="1"/>
</dbReference>
<keyword evidence="12" id="KW-1185">Reference proteome</keyword>
<comment type="function">
    <text evidence="9">Catalyzes the condensation of para-aminobenzoate (pABA) with 6-hydroxymethyl-7,8-dihydropterin diphosphate (DHPt-PP) to form 7,8-dihydropteroate (H2Pte), the immediate precursor of folate derivatives.</text>
</comment>
<evidence type="ECO:0000256" key="2">
    <source>
        <dbReference type="ARBA" id="ARBA00001946"/>
    </source>
</evidence>
<dbReference type="InterPro" id="IPR011005">
    <property type="entry name" value="Dihydropteroate_synth-like_sf"/>
</dbReference>
<dbReference type="GO" id="GO:0046872">
    <property type="term" value="F:metal ion binding"/>
    <property type="evidence" value="ECO:0007669"/>
    <property type="project" value="UniProtKB-KW"/>
</dbReference>
<evidence type="ECO:0000259" key="10">
    <source>
        <dbReference type="PROSITE" id="PS50972"/>
    </source>
</evidence>
<organism evidence="11 12">
    <name type="scientific">Desulfonatronospira thiodismutans ASO3-1</name>
    <dbReference type="NCBI Taxonomy" id="555779"/>
    <lineage>
        <taxon>Bacteria</taxon>
        <taxon>Pseudomonadati</taxon>
        <taxon>Thermodesulfobacteriota</taxon>
        <taxon>Desulfovibrionia</taxon>
        <taxon>Desulfovibrionales</taxon>
        <taxon>Desulfonatronovibrionaceae</taxon>
        <taxon>Desulfonatronospira</taxon>
    </lineage>
</organism>
<accession>D6SL30</accession>
<feature type="domain" description="Pterin-binding" evidence="10">
    <location>
        <begin position="17"/>
        <end position="271"/>
    </location>
</feature>
<dbReference type="PROSITE" id="PS50972">
    <property type="entry name" value="PTERIN_BINDING"/>
    <property type="match status" value="1"/>
</dbReference>
<protein>
    <recommendedName>
        <fullName evidence="4 9">Dihydropteroate synthase</fullName>
        <shortName evidence="9">DHPS</shortName>
        <ecNumber evidence="4 9">2.5.1.15</ecNumber>
    </recommendedName>
    <alternativeName>
        <fullName evidence="9">Dihydropteroate pyrophosphorylase</fullName>
    </alternativeName>
</protein>
<dbReference type="eggNOG" id="COG0294">
    <property type="taxonomic scope" value="Bacteria"/>
</dbReference>
<dbReference type="SUPFAM" id="SSF51717">
    <property type="entry name" value="Dihydropteroate synthetase-like"/>
    <property type="match status" value="1"/>
</dbReference>
<dbReference type="PANTHER" id="PTHR20941">
    <property type="entry name" value="FOLATE SYNTHESIS PROTEINS"/>
    <property type="match status" value="1"/>
</dbReference>
<dbReference type="NCBIfam" id="TIGR01496">
    <property type="entry name" value="DHPS"/>
    <property type="match status" value="1"/>
</dbReference>
<dbReference type="UniPathway" id="UPA00077">
    <property type="reaction ID" value="UER00156"/>
</dbReference>
<comment type="cofactor">
    <cofactor evidence="2 9">
        <name>Mg(2+)</name>
        <dbReference type="ChEBI" id="CHEBI:18420"/>
    </cofactor>
</comment>